<comment type="caution">
    <text evidence="5">The sequence shown here is derived from an EMBL/GenBank/DDBJ whole genome shotgun (WGS) entry which is preliminary data.</text>
</comment>
<dbReference type="AlphaFoldDB" id="A0A8J5WY59"/>
<dbReference type="EMBL" id="JAAALK010000079">
    <property type="protein sequence ID" value="KAG8097204.1"/>
    <property type="molecule type" value="Genomic_DNA"/>
</dbReference>
<evidence type="ECO:0000313" key="5">
    <source>
        <dbReference type="EMBL" id="KAG8097204.1"/>
    </source>
</evidence>
<keyword evidence="4" id="KW-0663">Pyridoxal phosphate</keyword>
<organism evidence="5 6">
    <name type="scientific">Zizania palustris</name>
    <name type="common">Northern wild rice</name>
    <dbReference type="NCBI Taxonomy" id="103762"/>
    <lineage>
        <taxon>Eukaryota</taxon>
        <taxon>Viridiplantae</taxon>
        <taxon>Streptophyta</taxon>
        <taxon>Embryophyta</taxon>
        <taxon>Tracheophyta</taxon>
        <taxon>Spermatophyta</taxon>
        <taxon>Magnoliopsida</taxon>
        <taxon>Liliopsida</taxon>
        <taxon>Poales</taxon>
        <taxon>Poaceae</taxon>
        <taxon>BOP clade</taxon>
        <taxon>Oryzoideae</taxon>
        <taxon>Oryzeae</taxon>
        <taxon>Zizaniinae</taxon>
        <taxon>Zizania</taxon>
    </lineage>
</organism>
<keyword evidence="3" id="KW-0808">Transferase</keyword>
<dbReference type="OrthoDB" id="7042322at2759"/>
<keyword evidence="2" id="KW-0032">Aminotransferase</keyword>
<reference evidence="5" key="1">
    <citation type="journal article" date="2021" name="bioRxiv">
        <title>Whole Genome Assembly and Annotation of Northern Wild Rice, Zizania palustris L., Supports a Whole Genome Duplication in the Zizania Genus.</title>
        <authorList>
            <person name="Haas M."/>
            <person name="Kono T."/>
            <person name="Macchietto M."/>
            <person name="Millas R."/>
            <person name="McGilp L."/>
            <person name="Shao M."/>
            <person name="Duquette J."/>
            <person name="Hirsch C.N."/>
            <person name="Kimball J."/>
        </authorList>
    </citation>
    <scope>NUCLEOTIDE SEQUENCE</scope>
    <source>
        <tissue evidence="5">Fresh leaf tissue</tissue>
    </source>
</reference>
<evidence type="ECO:0008006" key="7">
    <source>
        <dbReference type="Google" id="ProtNLM"/>
    </source>
</evidence>
<dbReference type="Proteomes" id="UP000729402">
    <property type="component" value="Unassembled WGS sequence"/>
</dbReference>
<name>A0A8J5WY59_ZIZPA</name>
<evidence type="ECO:0000256" key="2">
    <source>
        <dbReference type="ARBA" id="ARBA00022576"/>
    </source>
</evidence>
<dbReference type="InterPro" id="IPR019942">
    <property type="entry name" value="DapL/ALD1"/>
</dbReference>
<protein>
    <recommendedName>
        <fullName evidence="7">Aminotransferase class I/classII domain-containing protein</fullName>
    </recommendedName>
</protein>
<sequence>MTSLTEEHTPKNKTSRLYLLFESLGKEVYGGADSPYVWVRFPGRRSWDVFAEIIEKTHVITVPGTGRGFGLGGEGFIRVSAFNSRG</sequence>
<evidence type="ECO:0000256" key="3">
    <source>
        <dbReference type="ARBA" id="ARBA00022679"/>
    </source>
</evidence>
<evidence type="ECO:0000256" key="1">
    <source>
        <dbReference type="ARBA" id="ARBA00001933"/>
    </source>
</evidence>
<reference evidence="5" key="2">
    <citation type="submission" date="2021-02" db="EMBL/GenBank/DDBJ databases">
        <authorList>
            <person name="Kimball J.A."/>
            <person name="Haas M.W."/>
            <person name="Macchietto M."/>
            <person name="Kono T."/>
            <person name="Duquette J."/>
            <person name="Shao M."/>
        </authorList>
    </citation>
    <scope>NUCLEOTIDE SEQUENCE</scope>
    <source>
        <tissue evidence="5">Fresh leaf tissue</tissue>
    </source>
</reference>
<evidence type="ECO:0000256" key="4">
    <source>
        <dbReference type="ARBA" id="ARBA00022898"/>
    </source>
</evidence>
<evidence type="ECO:0000313" key="6">
    <source>
        <dbReference type="Proteomes" id="UP000729402"/>
    </source>
</evidence>
<gene>
    <name evidence="5" type="ORF">GUJ93_ZPchr0013g36237</name>
</gene>
<dbReference type="GO" id="GO:0008483">
    <property type="term" value="F:transaminase activity"/>
    <property type="evidence" value="ECO:0007669"/>
    <property type="project" value="UniProtKB-KW"/>
</dbReference>
<dbReference type="PANTHER" id="PTHR43144">
    <property type="entry name" value="AMINOTRANSFERASE"/>
    <property type="match status" value="1"/>
</dbReference>
<comment type="cofactor">
    <cofactor evidence="1">
        <name>pyridoxal 5'-phosphate</name>
        <dbReference type="ChEBI" id="CHEBI:597326"/>
    </cofactor>
</comment>
<keyword evidence="6" id="KW-1185">Reference proteome</keyword>
<accession>A0A8J5WY59</accession>
<proteinExistence type="predicted"/>